<protein>
    <submittedName>
        <fullName evidence="8">Deoxyribodipyrimidine photo-lyase</fullName>
        <ecNumber evidence="8">4.1.99.3</ecNumber>
    </submittedName>
</protein>
<dbReference type="InterPro" id="IPR005101">
    <property type="entry name" value="Cryptochr/Photolyase_FAD-bd"/>
</dbReference>
<dbReference type="PROSITE" id="PS00394">
    <property type="entry name" value="DNA_PHOTOLYASES_1_1"/>
    <property type="match status" value="1"/>
</dbReference>
<dbReference type="InterPro" id="IPR014729">
    <property type="entry name" value="Rossmann-like_a/b/a_fold"/>
</dbReference>
<feature type="site" description="Electron transfer via tryptophanyl radical" evidence="5">
    <location>
        <position position="363"/>
    </location>
</feature>
<evidence type="ECO:0000256" key="4">
    <source>
        <dbReference type="PIRSR" id="PIRSR602081-1"/>
    </source>
</evidence>
<dbReference type="InterPro" id="IPR036155">
    <property type="entry name" value="Crypto/Photolyase_N_sf"/>
</dbReference>
<dbReference type="InterPro" id="IPR036134">
    <property type="entry name" value="Crypto/Photolyase_FAD-like_sf"/>
</dbReference>
<evidence type="ECO:0000313" key="8">
    <source>
        <dbReference type="EMBL" id="MBB5478505.1"/>
    </source>
</evidence>
<dbReference type="Pfam" id="PF00875">
    <property type="entry name" value="DNA_photolyase"/>
    <property type="match status" value="1"/>
</dbReference>
<reference evidence="8 9" key="1">
    <citation type="submission" date="2020-08" db="EMBL/GenBank/DDBJ databases">
        <title>Sequencing the genomes of 1000 actinobacteria strains.</title>
        <authorList>
            <person name="Klenk H.-P."/>
        </authorList>
    </citation>
    <scope>NUCLEOTIDE SEQUENCE [LARGE SCALE GENOMIC DNA]</scope>
    <source>
        <strain evidence="8 9">DSM 103125</strain>
    </source>
</reference>
<dbReference type="EMBL" id="JACHDP010000001">
    <property type="protein sequence ID" value="MBB5478505.1"/>
    <property type="molecule type" value="Genomic_DNA"/>
</dbReference>
<keyword evidence="1 4" id="KW-0285">Flavoprotein</keyword>
<evidence type="ECO:0000256" key="2">
    <source>
        <dbReference type="ARBA" id="ARBA00022827"/>
    </source>
</evidence>
<dbReference type="Pfam" id="PF03441">
    <property type="entry name" value="FAD_binding_7"/>
    <property type="match status" value="1"/>
</dbReference>
<comment type="cofactor">
    <cofactor evidence="4">
        <name>FAD</name>
        <dbReference type="ChEBI" id="CHEBI:57692"/>
    </cofactor>
    <text evidence="4">Binds 1 FAD per subunit.</text>
</comment>
<dbReference type="RefSeq" id="WP_184180454.1">
    <property type="nucleotide sequence ID" value="NZ_BMNF01000001.1"/>
</dbReference>
<feature type="binding site" evidence="4">
    <location>
        <begin position="257"/>
        <end position="264"/>
    </location>
    <ligand>
        <name>FAD</name>
        <dbReference type="ChEBI" id="CHEBI:57692"/>
    </ligand>
</feature>
<keyword evidence="3 6" id="KW-0157">Chromophore</keyword>
<feature type="site" description="Electron transfer via tryptophanyl radical" evidence="5">
    <location>
        <position position="287"/>
    </location>
</feature>
<comment type="similarity">
    <text evidence="6">Belongs to the DNA photolyase family.</text>
</comment>
<comment type="caution">
    <text evidence="8">The sequence shown here is derived from an EMBL/GenBank/DDBJ whole genome shotgun (WGS) entry which is preliminary data.</text>
</comment>
<dbReference type="SUPFAM" id="SSF52425">
    <property type="entry name" value="Cryptochrome/photolyase, N-terminal domain"/>
    <property type="match status" value="1"/>
</dbReference>
<dbReference type="GO" id="GO:0003677">
    <property type="term" value="F:DNA binding"/>
    <property type="evidence" value="ECO:0007669"/>
    <property type="project" value="TreeGrafter"/>
</dbReference>
<proteinExistence type="inferred from homology"/>
<dbReference type="GO" id="GO:0003904">
    <property type="term" value="F:deoxyribodipyrimidine photo-lyase activity"/>
    <property type="evidence" value="ECO:0007669"/>
    <property type="project" value="UniProtKB-EC"/>
</dbReference>
<evidence type="ECO:0000256" key="1">
    <source>
        <dbReference type="ARBA" id="ARBA00022630"/>
    </source>
</evidence>
<feature type="binding site" evidence="4">
    <location>
        <begin position="353"/>
        <end position="355"/>
    </location>
    <ligand>
        <name>FAD</name>
        <dbReference type="ChEBI" id="CHEBI:57692"/>
    </ligand>
</feature>
<evidence type="ECO:0000313" key="9">
    <source>
        <dbReference type="Proteomes" id="UP000586947"/>
    </source>
</evidence>
<sequence>MTASTAIVLLTRDLRVHDHPALATTCAAFDRVVPLYVLDPELAGLSANRTRFLHQALADLRAQLRECGGDLVVRHGDPVAETIRLAGEVGASAVALSADVSHHARRRERRLRAGCEQHRLHLRLFPGLTVVEPGALRPGGGGDHYRVFSPYHRAWAAKKWREELAAPRRVALPDGVRVGSLPAPPAGDSPDAAVGGERVARQRLTDWLPDLNRYGDQHDDMAGDDTSRLSPYLRFGCVSPLAVANRAGDRSGPFVRQLGWRDFYYQVTAAFPEISTSAYRRGATEQWRYDDDALAAWTEGRTGMPIVDAGMRQMRTQGWMHNRARLITSGYLTKHLGQDWRAGVAVFFRWLLDGDVANNSGNWQWVAGTGNDTKPYRGFNPVRQAERYDPAGDYVRRWVPELAGVQGNAIHQPWKLPDQVRRTLDYPPPLTVPGTDPVWLR</sequence>
<feature type="domain" description="Photolyase/cryptochrome alpha/beta" evidence="7">
    <location>
        <begin position="4"/>
        <end position="130"/>
    </location>
</feature>
<keyword evidence="8" id="KW-0456">Lyase</keyword>
<dbReference type="SUPFAM" id="SSF48173">
    <property type="entry name" value="Cryptochrome/photolyase FAD-binding domain"/>
    <property type="match status" value="1"/>
</dbReference>
<evidence type="ECO:0000256" key="6">
    <source>
        <dbReference type="RuleBase" id="RU004182"/>
    </source>
</evidence>
<dbReference type="AlphaFoldDB" id="A0A840VP96"/>
<evidence type="ECO:0000256" key="5">
    <source>
        <dbReference type="PIRSR" id="PIRSR602081-2"/>
    </source>
</evidence>
<dbReference type="InterPro" id="IPR002081">
    <property type="entry name" value="Cryptochrome/DNA_photolyase_1"/>
</dbReference>
<dbReference type="PRINTS" id="PR00147">
    <property type="entry name" value="DNAPHOTLYASE"/>
</dbReference>
<dbReference type="Gene3D" id="1.25.40.80">
    <property type="match status" value="1"/>
</dbReference>
<dbReference type="GO" id="GO:0009416">
    <property type="term" value="P:response to light stimulus"/>
    <property type="evidence" value="ECO:0007669"/>
    <property type="project" value="TreeGrafter"/>
</dbReference>
<dbReference type="EC" id="4.1.99.3" evidence="8"/>
<dbReference type="PANTHER" id="PTHR11455">
    <property type="entry name" value="CRYPTOCHROME"/>
    <property type="match status" value="1"/>
</dbReference>
<evidence type="ECO:0000256" key="3">
    <source>
        <dbReference type="ARBA" id="ARBA00022991"/>
    </source>
</evidence>
<dbReference type="Gene3D" id="3.40.50.620">
    <property type="entry name" value="HUPs"/>
    <property type="match status" value="1"/>
</dbReference>
<organism evidence="8 9">
    <name type="scientific">Micromonospora parathelypteridis</name>
    <dbReference type="NCBI Taxonomy" id="1839617"/>
    <lineage>
        <taxon>Bacteria</taxon>
        <taxon>Bacillati</taxon>
        <taxon>Actinomycetota</taxon>
        <taxon>Actinomycetes</taxon>
        <taxon>Micromonosporales</taxon>
        <taxon>Micromonosporaceae</taxon>
        <taxon>Micromonospora</taxon>
    </lineage>
</organism>
<dbReference type="GO" id="GO:0006139">
    <property type="term" value="P:nucleobase-containing compound metabolic process"/>
    <property type="evidence" value="ECO:0007669"/>
    <property type="project" value="UniProtKB-ARBA"/>
</dbReference>
<keyword evidence="2 4" id="KW-0274">FAD</keyword>
<dbReference type="InterPro" id="IPR018394">
    <property type="entry name" value="DNA_photolyase_1_CS_C"/>
</dbReference>
<feature type="binding site" evidence="4">
    <location>
        <begin position="226"/>
        <end position="230"/>
    </location>
    <ligand>
        <name>FAD</name>
        <dbReference type="ChEBI" id="CHEBI:57692"/>
    </ligand>
</feature>
<feature type="binding site" evidence="4">
    <location>
        <position position="214"/>
    </location>
    <ligand>
        <name>FAD</name>
        <dbReference type="ChEBI" id="CHEBI:57692"/>
    </ligand>
</feature>
<gene>
    <name evidence="8" type="ORF">HNR20_003010</name>
</gene>
<feature type="site" description="Electron transfer via tryptophanyl radical" evidence="5">
    <location>
        <position position="340"/>
    </location>
</feature>
<name>A0A840VP96_9ACTN</name>
<dbReference type="GO" id="GO:0071949">
    <property type="term" value="F:FAD binding"/>
    <property type="evidence" value="ECO:0007669"/>
    <property type="project" value="TreeGrafter"/>
</dbReference>
<dbReference type="InterPro" id="IPR006050">
    <property type="entry name" value="DNA_photolyase_N"/>
</dbReference>
<evidence type="ECO:0000259" key="7">
    <source>
        <dbReference type="PROSITE" id="PS51645"/>
    </source>
</evidence>
<dbReference type="Gene3D" id="1.10.579.10">
    <property type="entry name" value="DNA Cyclobutane Dipyrimidine Photolyase, subunit A, domain 3"/>
    <property type="match status" value="1"/>
</dbReference>
<keyword evidence="9" id="KW-1185">Reference proteome</keyword>
<dbReference type="Proteomes" id="UP000586947">
    <property type="component" value="Unassembled WGS sequence"/>
</dbReference>
<dbReference type="GO" id="GO:0006950">
    <property type="term" value="P:response to stress"/>
    <property type="evidence" value="ECO:0007669"/>
    <property type="project" value="UniProtKB-ARBA"/>
</dbReference>
<feature type="binding site" evidence="4">
    <location>
        <position position="254"/>
    </location>
    <ligand>
        <name>FAD</name>
        <dbReference type="ChEBI" id="CHEBI:57692"/>
    </ligand>
</feature>
<dbReference type="PANTHER" id="PTHR11455:SF9">
    <property type="entry name" value="CRYPTOCHROME CIRCADIAN CLOCK 5 ISOFORM X1"/>
    <property type="match status" value="1"/>
</dbReference>
<dbReference type="PROSITE" id="PS51645">
    <property type="entry name" value="PHR_CRY_ALPHA_BETA"/>
    <property type="match status" value="1"/>
</dbReference>
<accession>A0A840VP96</accession>